<protein>
    <submittedName>
        <fullName evidence="1">Uncharacterized protein</fullName>
    </submittedName>
</protein>
<keyword evidence="2" id="KW-1185">Reference proteome</keyword>
<dbReference type="EMBL" id="JAWDJW010007085">
    <property type="protein sequence ID" value="KAK3062885.1"/>
    <property type="molecule type" value="Genomic_DNA"/>
</dbReference>
<sequence>MAYADSNRGVDPSITAGGGRVTRMSALEGSSSSRSHGTPVMGGGYNQSSSDEYNDDDSPQSGRSLGAAGVVVGKRGGSNTSPSQESSSSPLPPTTAGDGTTSAGGAFDSSPEGNLSGQSEQLQYFKDYYSNDEIRPGDAVATLWAYQPRANDEFELERGDMLKVVGIWDDGWATGIKLREGAEQWEARRRENRDSGVSNGSSKVPIEDVNGEIKALPLVCVCLPQHWRKTIEGDTLDPSSSGQSHPFPESSSSP</sequence>
<reference evidence="1" key="1">
    <citation type="submission" date="2024-09" db="EMBL/GenBank/DDBJ databases">
        <title>Black Yeasts Isolated from many extreme environments.</title>
        <authorList>
            <person name="Coleine C."/>
            <person name="Stajich J.E."/>
            <person name="Selbmann L."/>
        </authorList>
    </citation>
    <scope>NUCLEOTIDE SEQUENCE</scope>
    <source>
        <strain evidence="1">CCFEE 5737</strain>
    </source>
</reference>
<evidence type="ECO:0000313" key="1">
    <source>
        <dbReference type="EMBL" id="KAK3062885.1"/>
    </source>
</evidence>
<comment type="caution">
    <text evidence="1">The sequence shown here is derived from an EMBL/GenBank/DDBJ whole genome shotgun (WGS) entry which is preliminary data.</text>
</comment>
<evidence type="ECO:0000313" key="2">
    <source>
        <dbReference type="Proteomes" id="UP001186974"/>
    </source>
</evidence>
<dbReference type="Proteomes" id="UP001186974">
    <property type="component" value="Unassembled WGS sequence"/>
</dbReference>
<accession>A0ACC3D7E3</accession>
<name>A0ACC3D7E3_9PEZI</name>
<gene>
    <name evidence="1" type="ORF">LTS18_003173</name>
</gene>
<proteinExistence type="predicted"/>
<organism evidence="1 2">
    <name type="scientific">Coniosporium uncinatum</name>
    <dbReference type="NCBI Taxonomy" id="93489"/>
    <lineage>
        <taxon>Eukaryota</taxon>
        <taxon>Fungi</taxon>
        <taxon>Dikarya</taxon>
        <taxon>Ascomycota</taxon>
        <taxon>Pezizomycotina</taxon>
        <taxon>Dothideomycetes</taxon>
        <taxon>Dothideomycetes incertae sedis</taxon>
        <taxon>Coniosporium</taxon>
    </lineage>
</organism>